<accession>A0A9X2E886</accession>
<dbReference type="AlphaFoldDB" id="A0A9X2E886"/>
<protein>
    <submittedName>
        <fullName evidence="1">Uncharacterized protein</fullName>
    </submittedName>
</protein>
<proteinExistence type="predicted"/>
<keyword evidence="2" id="KW-1185">Reference proteome</keyword>
<dbReference type="Proteomes" id="UP001139157">
    <property type="component" value="Unassembled WGS sequence"/>
</dbReference>
<evidence type="ECO:0000313" key="2">
    <source>
        <dbReference type="Proteomes" id="UP001139157"/>
    </source>
</evidence>
<organism evidence="1 2">
    <name type="scientific">Nocardia pulmonis</name>
    <dbReference type="NCBI Taxonomy" id="2951408"/>
    <lineage>
        <taxon>Bacteria</taxon>
        <taxon>Bacillati</taxon>
        <taxon>Actinomycetota</taxon>
        <taxon>Actinomycetes</taxon>
        <taxon>Mycobacteriales</taxon>
        <taxon>Nocardiaceae</taxon>
        <taxon>Nocardia</taxon>
    </lineage>
</organism>
<sequence length="95" mass="10242">MDGILDELHARCAEIAGEAILSGEEHPTLTLTTREIADLLDHIAELRRATGAAATALHRIHTVLDQRTAHPEAAAQQARSIARHAARDLDTALSH</sequence>
<gene>
    <name evidence="1" type="ORF">NDR86_18160</name>
</gene>
<dbReference type="EMBL" id="JAMRXG010000007">
    <property type="protein sequence ID" value="MCM6775400.1"/>
    <property type="molecule type" value="Genomic_DNA"/>
</dbReference>
<comment type="caution">
    <text evidence="1">The sequence shown here is derived from an EMBL/GenBank/DDBJ whole genome shotgun (WGS) entry which is preliminary data.</text>
</comment>
<reference evidence="1" key="1">
    <citation type="submission" date="2022-06" db="EMBL/GenBank/DDBJ databases">
        <title>Novel species in genus nocardia.</title>
        <authorList>
            <person name="Li F."/>
        </authorList>
    </citation>
    <scope>NUCLEOTIDE SEQUENCE</scope>
    <source>
        <strain evidence="1">CDC141</strain>
    </source>
</reference>
<dbReference type="RefSeq" id="WP_251913649.1">
    <property type="nucleotide sequence ID" value="NZ_JAMRXG010000007.1"/>
</dbReference>
<evidence type="ECO:0000313" key="1">
    <source>
        <dbReference type="EMBL" id="MCM6775400.1"/>
    </source>
</evidence>
<name>A0A9X2E886_9NOCA</name>